<evidence type="ECO:0000256" key="2">
    <source>
        <dbReference type="ARBA" id="ARBA00022645"/>
    </source>
</evidence>
<gene>
    <name evidence="6" type="ORF">DKT75_02675</name>
</gene>
<dbReference type="InterPro" id="IPR050515">
    <property type="entry name" value="Beta-lactam/transpept"/>
</dbReference>
<accession>A0A317CMY4</accession>
<dbReference type="SUPFAM" id="SSF56601">
    <property type="entry name" value="beta-lactamase/transpeptidase-like"/>
    <property type="match status" value="1"/>
</dbReference>
<keyword evidence="3" id="KW-0472">Membrane</keyword>
<keyword evidence="7" id="KW-1185">Reference proteome</keyword>
<reference evidence="6 7" key="1">
    <citation type="submission" date="2018-05" db="EMBL/GenBank/DDBJ databases">
        <title>Leucothrix arctica sp. nov., isolated from Arctic seawater.</title>
        <authorList>
            <person name="Choi A."/>
            <person name="Baek K."/>
        </authorList>
    </citation>
    <scope>NUCLEOTIDE SEQUENCE [LARGE SCALE GENOMIC DNA]</scope>
    <source>
        <strain evidence="6 7">IMCC9719</strain>
    </source>
</reference>
<evidence type="ECO:0000313" key="7">
    <source>
        <dbReference type="Proteomes" id="UP000245506"/>
    </source>
</evidence>
<feature type="domain" description="Penicillin-binding protein dimerisation" evidence="5">
    <location>
        <begin position="33"/>
        <end position="207"/>
    </location>
</feature>
<dbReference type="Gene3D" id="3.90.1310.10">
    <property type="entry name" value="Penicillin-binding protein 2a (Domain 2)"/>
    <property type="match status" value="1"/>
</dbReference>
<evidence type="ECO:0000259" key="4">
    <source>
        <dbReference type="Pfam" id="PF00905"/>
    </source>
</evidence>
<dbReference type="GO" id="GO:0004180">
    <property type="term" value="F:carboxypeptidase activity"/>
    <property type="evidence" value="ECO:0007669"/>
    <property type="project" value="UniProtKB-KW"/>
</dbReference>
<organism evidence="6 7">
    <name type="scientific">Leucothrix arctica</name>
    <dbReference type="NCBI Taxonomy" id="1481894"/>
    <lineage>
        <taxon>Bacteria</taxon>
        <taxon>Pseudomonadati</taxon>
        <taxon>Pseudomonadota</taxon>
        <taxon>Gammaproteobacteria</taxon>
        <taxon>Thiotrichales</taxon>
        <taxon>Thiotrichaceae</taxon>
        <taxon>Leucothrix</taxon>
    </lineage>
</organism>
<dbReference type="OrthoDB" id="9789078at2"/>
<name>A0A317CMY4_9GAMM</name>
<sequence>MVVLLFRAGYIEIFQQEWLQVQADKRQMRTMRIPPYRGMIVDRNNEALAISSPVESIWCDPVKFFGARAALVKLSKSDDAEEAAEAQDDLDNLDVNLIRLEELLDMKSGELNKLLTTNKRKRFLYLARQSAPALGRDVDELKLPAVGSKSEYRRFYPMAESIGHVVGFTNIDDSGVEGVELAKNELLAGKSGEKKVIQDGAGRLIEDIEQVERMVPGQDVQLSIDRRIQYQAYKVLKEQVHQLSAKAGSVVVLDAKTGEVLAMANMPGFNPNARGSLKAENYRNRALMDAYEPGSTIKPLTIAAALEARVIGPNVSIDTSPGTIKLGKVTVKDPRNFGTLTLDMVLAKSSNVGASKIALLMEAKEHWKFLNRVGFGMRPNSGAPSETNGGLSYYDSWGEVDRASHGYGYGVSISLLQLAQAYTVFANQGVMFPSTLFKLSERPQGTEVMKAENADAVLRMMTAVVKEGATGRRAMIEGYTVAGKTGTAYKYINKKYRTDRRVVSFIGLAPASNPRLIVAVTVDEPRVERATGGRLVAPMFSKIMSSSLRILDIPPDNLSKEQIAVSVKKGAS</sequence>
<keyword evidence="2" id="KW-0378">Hydrolase</keyword>
<comment type="caution">
    <text evidence="6">The sequence shown here is derived from an EMBL/GenBank/DDBJ whole genome shotgun (WGS) entry which is preliminary data.</text>
</comment>
<dbReference type="GO" id="GO:0008658">
    <property type="term" value="F:penicillin binding"/>
    <property type="evidence" value="ECO:0007669"/>
    <property type="project" value="InterPro"/>
</dbReference>
<dbReference type="Gene3D" id="3.40.710.10">
    <property type="entry name" value="DD-peptidase/beta-lactamase superfamily"/>
    <property type="match status" value="1"/>
</dbReference>
<dbReference type="Proteomes" id="UP000245506">
    <property type="component" value="Unassembled WGS sequence"/>
</dbReference>
<keyword evidence="2" id="KW-0645">Protease</keyword>
<dbReference type="PANTHER" id="PTHR30627">
    <property type="entry name" value="PEPTIDOGLYCAN D,D-TRANSPEPTIDASE"/>
    <property type="match status" value="1"/>
</dbReference>
<dbReference type="PANTHER" id="PTHR30627:SF1">
    <property type="entry name" value="PEPTIDOGLYCAN D,D-TRANSPEPTIDASE FTSI"/>
    <property type="match status" value="1"/>
</dbReference>
<dbReference type="Gene3D" id="3.30.450.330">
    <property type="match status" value="1"/>
</dbReference>
<dbReference type="InterPro" id="IPR001460">
    <property type="entry name" value="PCN-bd_Tpept"/>
</dbReference>
<dbReference type="Pfam" id="PF03717">
    <property type="entry name" value="PBP_dimer"/>
    <property type="match status" value="1"/>
</dbReference>
<proteinExistence type="predicted"/>
<evidence type="ECO:0000256" key="1">
    <source>
        <dbReference type="ARBA" id="ARBA00004370"/>
    </source>
</evidence>
<dbReference type="InterPro" id="IPR005311">
    <property type="entry name" value="PBP_dimer"/>
</dbReference>
<evidence type="ECO:0000313" key="6">
    <source>
        <dbReference type="EMBL" id="PWQ98823.1"/>
    </source>
</evidence>
<evidence type="ECO:0000259" key="5">
    <source>
        <dbReference type="Pfam" id="PF03717"/>
    </source>
</evidence>
<dbReference type="GO" id="GO:0005886">
    <property type="term" value="C:plasma membrane"/>
    <property type="evidence" value="ECO:0007669"/>
    <property type="project" value="TreeGrafter"/>
</dbReference>
<dbReference type="GO" id="GO:0071555">
    <property type="term" value="P:cell wall organization"/>
    <property type="evidence" value="ECO:0007669"/>
    <property type="project" value="TreeGrafter"/>
</dbReference>
<dbReference type="AlphaFoldDB" id="A0A317CMY4"/>
<dbReference type="InterPro" id="IPR036138">
    <property type="entry name" value="PBP_dimer_sf"/>
</dbReference>
<dbReference type="EMBL" id="QGKL01000010">
    <property type="protein sequence ID" value="PWQ98823.1"/>
    <property type="molecule type" value="Genomic_DNA"/>
</dbReference>
<keyword evidence="2" id="KW-0121">Carboxypeptidase</keyword>
<protein>
    <submittedName>
        <fullName evidence="6">Penicillin-binding protein 2</fullName>
    </submittedName>
</protein>
<evidence type="ECO:0000256" key="3">
    <source>
        <dbReference type="ARBA" id="ARBA00023136"/>
    </source>
</evidence>
<dbReference type="Pfam" id="PF00905">
    <property type="entry name" value="Transpeptidase"/>
    <property type="match status" value="1"/>
</dbReference>
<comment type="subcellular location">
    <subcellularLocation>
        <location evidence="1">Membrane</location>
    </subcellularLocation>
</comment>
<dbReference type="SUPFAM" id="SSF56519">
    <property type="entry name" value="Penicillin binding protein dimerisation domain"/>
    <property type="match status" value="1"/>
</dbReference>
<dbReference type="InterPro" id="IPR012338">
    <property type="entry name" value="Beta-lactam/transpept-like"/>
</dbReference>
<feature type="domain" description="Penicillin-binding protein transpeptidase" evidence="4">
    <location>
        <begin position="248"/>
        <end position="544"/>
    </location>
</feature>